<evidence type="ECO:0000256" key="2">
    <source>
        <dbReference type="ARBA" id="ARBA00011063"/>
    </source>
</evidence>
<evidence type="ECO:0000256" key="3">
    <source>
        <dbReference type="ARBA" id="ARBA00022490"/>
    </source>
</evidence>
<keyword evidence="4" id="KW-0378">Hydrolase</keyword>
<dbReference type="PRINTS" id="PR00720">
    <property type="entry name" value="MAMMALPTPASE"/>
</dbReference>
<dbReference type="InterPro" id="IPR002115">
    <property type="entry name" value="Tyr_Pase_low_mol_wt_mml"/>
</dbReference>
<dbReference type="SMART" id="SM00226">
    <property type="entry name" value="LMWPc"/>
    <property type="match status" value="1"/>
</dbReference>
<reference evidence="8" key="1">
    <citation type="submission" date="2020-11" db="EMBL/GenBank/DDBJ databases">
        <authorList>
            <person name="Tran Van P."/>
        </authorList>
    </citation>
    <scope>NUCLEOTIDE SEQUENCE</scope>
</reference>
<feature type="active site" evidence="6">
    <location>
        <position position="168"/>
    </location>
</feature>
<keyword evidence="5" id="KW-0904">Protein phosphatase</keyword>
<dbReference type="PANTHER" id="PTHR11717:SF7">
    <property type="entry name" value="LOW MOLECULAR WEIGHT PHOSPHOTYROSINE PROTEIN PHOSPHATASE"/>
    <property type="match status" value="1"/>
</dbReference>
<dbReference type="GO" id="GO:0004726">
    <property type="term" value="F:non-membrane spanning protein tyrosine phosphatase activity"/>
    <property type="evidence" value="ECO:0007669"/>
    <property type="project" value="InterPro"/>
</dbReference>
<dbReference type="FunFam" id="3.40.50.2300:FF:000105">
    <property type="entry name" value="Low molecular weight phosphotyrosine protein"/>
    <property type="match status" value="1"/>
</dbReference>
<keyword evidence="3" id="KW-0963">Cytoplasm</keyword>
<feature type="domain" description="Phosphotyrosine protein phosphatase I" evidence="7">
    <location>
        <begin position="163"/>
        <end position="304"/>
    </location>
</feature>
<gene>
    <name evidence="8" type="ORF">TMSB3V08_LOCUS5190</name>
</gene>
<dbReference type="CDD" id="cd16343">
    <property type="entry name" value="LMWPTP"/>
    <property type="match status" value="1"/>
</dbReference>
<feature type="active site" description="Proton donor" evidence="6">
    <location>
        <position position="277"/>
    </location>
</feature>
<dbReference type="Pfam" id="PF01451">
    <property type="entry name" value="LMWPc"/>
    <property type="match status" value="1"/>
</dbReference>
<dbReference type="Gene3D" id="3.40.50.2300">
    <property type="match status" value="1"/>
</dbReference>
<evidence type="ECO:0000256" key="1">
    <source>
        <dbReference type="ARBA" id="ARBA00004496"/>
    </source>
</evidence>
<evidence type="ECO:0000256" key="6">
    <source>
        <dbReference type="PIRSR" id="PIRSR617867-1"/>
    </source>
</evidence>
<dbReference type="GO" id="GO:0003993">
    <property type="term" value="F:acid phosphatase activity"/>
    <property type="evidence" value="ECO:0007669"/>
    <property type="project" value="InterPro"/>
</dbReference>
<dbReference type="PANTHER" id="PTHR11717">
    <property type="entry name" value="LOW MOLECULAR WEIGHT PROTEIN TYROSINE PHOSPHATASE"/>
    <property type="match status" value="1"/>
</dbReference>
<accession>A0A7R9HN74</accession>
<dbReference type="PRINTS" id="PR00719">
    <property type="entry name" value="LMWPTPASE"/>
</dbReference>
<dbReference type="GO" id="GO:0005737">
    <property type="term" value="C:cytoplasm"/>
    <property type="evidence" value="ECO:0007669"/>
    <property type="project" value="UniProtKB-SubCell"/>
</dbReference>
<dbReference type="InterPro" id="IPR023485">
    <property type="entry name" value="Ptyr_pPase"/>
</dbReference>
<dbReference type="AlphaFoldDB" id="A0A7R9HN74"/>
<evidence type="ECO:0000256" key="4">
    <source>
        <dbReference type="ARBA" id="ARBA00022801"/>
    </source>
</evidence>
<evidence type="ECO:0000313" key="8">
    <source>
        <dbReference type="EMBL" id="CAD7428379.1"/>
    </source>
</evidence>
<evidence type="ECO:0000256" key="5">
    <source>
        <dbReference type="ARBA" id="ARBA00022912"/>
    </source>
</evidence>
<dbReference type="InterPro" id="IPR017867">
    <property type="entry name" value="Tyr_phospatase_low_mol_wt"/>
</dbReference>
<dbReference type="SUPFAM" id="SSF52788">
    <property type="entry name" value="Phosphotyrosine protein phosphatases I"/>
    <property type="match status" value="1"/>
</dbReference>
<protein>
    <recommendedName>
        <fullName evidence="7">Phosphotyrosine protein phosphatase I domain-containing protein</fullName>
    </recommendedName>
</protein>
<proteinExistence type="inferred from homology"/>
<dbReference type="InterPro" id="IPR050438">
    <property type="entry name" value="LMW_PTPase"/>
</dbReference>
<dbReference type="EMBL" id="OB793723">
    <property type="protein sequence ID" value="CAD7428379.1"/>
    <property type="molecule type" value="Genomic_DNA"/>
</dbReference>
<name>A0A7R9HN74_9NEOP</name>
<sequence length="453" mass="51182">MNSILRSQEHRHWVINHRNCRLLANTELIYLFTPSFSYKIWIRVGYLGFKDPQQIKEQLARIPTCRTAPRGERGGTLPGAPGLRGRRATNVILNKDVKEEGALKLRFTRTQGGPGFVRMVTWVALEACACTKCSHWLQLGASKHFQRTTKMESSAEEEFVMEIGNICRSPIAEAVFLHLVKQRGLASKWHVDSAALGSWHIGKSPDSRAVKCIKSHGLEYSHKARQIHKTDFEKFDYIFGMDKENMNELTRLALPGSKAKHLLLGSFDPDGDTIIRDPYYDDDDVGFEKCYQQCVRSCTAFLDTGEVNPHLCGGRVENHPSSPDRDSNLDLPVLSSQAQHDQCVSQLRHRGGRNGRDSIMKNSTSFTCQCWWLGETHRPCGRSSGVSVISVNTRVGRRHNKIHKYLVAHPGMCEWEVPSRSSHWEVEHTPGVGQRTRGLQAQCMGAGNRWDHS</sequence>
<organism evidence="8">
    <name type="scientific">Timema monikensis</name>
    <dbReference type="NCBI Taxonomy" id="170555"/>
    <lineage>
        <taxon>Eukaryota</taxon>
        <taxon>Metazoa</taxon>
        <taxon>Ecdysozoa</taxon>
        <taxon>Arthropoda</taxon>
        <taxon>Hexapoda</taxon>
        <taxon>Insecta</taxon>
        <taxon>Pterygota</taxon>
        <taxon>Neoptera</taxon>
        <taxon>Polyneoptera</taxon>
        <taxon>Phasmatodea</taxon>
        <taxon>Timematodea</taxon>
        <taxon>Timematoidea</taxon>
        <taxon>Timematidae</taxon>
        <taxon>Timema</taxon>
    </lineage>
</organism>
<evidence type="ECO:0000259" key="7">
    <source>
        <dbReference type="SMART" id="SM00226"/>
    </source>
</evidence>
<comment type="subcellular location">
    <subcellularLocation>
        <location evidence="1">Cytoplasm</location>
    </subcellularLocation>
</comment>
<dbReference type="InterPro" id="IPR036196">
    <property type="entry name" value="Ptyr_pPase_sf"/>
</dbReference>
<comment type="similarity">
    <text evidence="2">Belongs to the low molecular weight phosphotyrosine protein phosphatase family.</text>
</comment>